<feature type="compositionally biased region" description="Gly residues" evidence="1">
    <location>
        <begin position="462"/>
        <end position="472"/>
    </location>
</feature>
<name>A0ABQ1CFJ7_9MYCO</name>
<evidence type="ECO:0008006" key="4">
    <source>
        <dbReference type="Google" id="ProtNLM"/>
    </source>
</evidence>
<feature type="region of interest" description="Disordered" evidence="1">
    <location>
        <begin position="350"/>
        <end position="383"/>
    </location>
</feature>
<dbReference type="InterPro" id="IPR019710">
    <property type="entry name" value="DUF4226"/>
</dbReference>
<dbReference type="RefSeq" id="WP_162951688.1">
    <property type="nucleotide sequence ID" value="NZ_CP025548.1"/>
</dbReference>
<accession>A0ABQ1CFJ7</accession>
<keyword evidence="3" id="KW-1185">Reference proteome</keyword>
<dbReference type="Proteomes" id="UP000465240">
    <property type="component" value="Unassembled WGS sequence"/>
</dbReference>
<gene>
    <name evidence="2" type="ORF">MPRG_64950</name>
</gene>
<feature type="region of interest" description="Disordered" evidence="1">
    <location>
        <begin position="462"/>
        <end position="560"/>
    </location>
</feature>
<feature type="region of interest" description="Disordered" evidence="1">
    <location>
        <begin position="152"/>
        <end position="240"/>
    </location>
</feature>
<sequence>MTTDSPTLFNDGSGAHDTRWIEANDSNVTNNILTWRAPGSDPGFSISGSDGCWDRVLAAARTQYGDPNITWGYGQNPQGHGLERYLTFGDGARLPSDGALVYRDHGRNWLAYPDGRFAPAGSDFLPTAPAFAPAGYVLKDGRYFPINSRGEQIGSQQSALPRPDGWHTTGSVSTPKNKNGDYYEISDPATGARKYFDKNGHPITQQQYENPQAAPGGSGGAPGGSPDPRAVLTGEQNSGAAAAAAKKLENSLQDRNDKALEADRRLAEALLGAHATTAEGAAALNALQRDVEEVINGKPDLDTPAGKQEFQRYINAKLAKIAEILSTASLDAQSQREAFAALTDAIVNRPNLRETETPGGAPAGGSPAPAAAPGGVQPVAADAGGGGGDILGGGGDLGGDLGGGDVLGDALGGGLGGGANPLLSGLGPALGGLSGLPGAAAGIPGSLGGGLGSGLGGLGGLGSGTGEGLGGHGRGRHRKSDQDEDGGDADLSDAFGDSSLLPAGNEHHGEASHDTPTSPVAGAGAAPVAGAPGAATPAGAAPAPAGGAGPTTITLADGTPVTVDNPQLAAALKDIQSGTNPAEAFRNHQIVLPPTTAPPATPLSPGQLHVGSYATYSNGDIVVAFGPDKAWVDGRMQPIAAAAKPGFLGWQNPPAPTAAAAPALPVASLPSAVPAPAAPVAGVVPSPAFPSPIR</sequence>
<evidence type="ECO:0000313" key="2">
    <source>
        <dbReference type="EMBL" id="GFG83219.1"/>
    </source>
</evidence>
<organism evidence="2 3">
    <name type="scientific">Mycobacterium paragordonae</name>
    <dbReference type="NCBI Taxonomy" id="1389713"/>
    <lineage>
        <taxon>Bacteria</taxon>
        <taxon>Bacillati</taxon>
        <taxon>Actinomycetota</taxon>
        <taxon>Actinomycetes</taxon>
        <taxon>Mycobacteriales</taxon>
        <taxon>Mycobacteriaceae</taxon>
        <taxon>Mycobacterium</taxon>
    </lineage>
</organism>
<protein>
    <recommendedName>
        <fullName evidence="4">DUF4226 domain-containing protein</fullName>
    </recommendedName>
</protein>
<feature type="compositionally biased region" description="Acidic residues" evidence="1">
    <location>
        <begin position="482"/>
        <end position="491"/>
    </location>
</feature>
<proteinExistence type="predicted"/>
<feature type="compositionally biased region" description="Low complexity" evidence="1">
    <location>
        <begin position="515"/>
        <end position="545"/>
    </location>
</feature>
<comment type="caution">
    <text evidence="2">The sequence shown here is derived from an EMBL/GenBank/DDBJ whole genome shotgun (WGS) entry which is preliminary data.</text>
</comment>
<feature type="compositionally biased region" description="Polar residues" evidence="1">
    <location>
        <begin position="168"/>
        <end position="177"/>
    </location>
</feature>
<dbReference type="Pfam" id="PF10774">
    <property type="entry name" value="DUF4226"/>
    <property type="match status" value="1"/>
</dbReference>
<reference evidence="2 3" key="1">
    <citation type="journal article" date="2019" name="Emerg. Microbes Infect.">
        <title>Comprehensive subspecies identification of 175 nontuberculous mycobacteria species based on 7547 genomic profiles.</title>
        <authorList>
            <person name="Matsumoto Y."/>
            <person name="Kinjo T."/>
            <person name="Motooka D."/>
            <person name="Nabeya D."/>
            <person name="Jung N."/>
            <person name="Uechi K."/>
            <person name="Horii T."/>
            <person name="Iida T."/>
            <person name="Fujita J."/>
            <person name="Nakamura S."/>
        </authorList>
    </citation>
    <scope>NUCLEOTIDE SEQUENCE [LARGE SCALE GENOMIC DNA]</scope>
    <source>
        <strain evidence="2 3">JCM 18565</strain>
    </source>
</reference>
<evidence type="ECO:0000313" key="3">
    <source>
        <dbReference type="Proteomes" id="UP000465240"/>
    </source>
</evidence>
<evidence type="ECO:0000256" key="1">
    <source>
        <dbReference type="SAM" id="MobiDB-lite"/>
    </source>
</evidence>
<dbReference type="EMBL" id="BLKX01000003">
    <property type="protein sequence ID" value="GFG83219.1"/>
    <property type="molecule type" value="Genomic_DNA"/>
</dbReference>
<feature type="compositionally biased region" description="Low complexity" evidence="1">
    <location>
        <begin position="358"/>
        <end position="382"/>
    </location>
</feature>